<name>W4JST5_HETIT</name>
<reference evidence="1 2" key="1">
    <citation type="journal article" date="2012" name="New Phytol.">
        <title>Insight into trade-off between wood decay and parasitism from the genome of a fungal forest pathogen.</title>
        <authorList>
            <person name="Olson A."/>
            <person name="Aerts A."/>
            <person name="Asiegbu F."/>
            <person name="Belbahri L."/>
            <person name="Bouzid O."/>
            <person name="Broberg A."/>
            <person name="Canback B."/>
            <person name="Coutinho P.M."/>
            <person name="Cullen D."/>
            <person name="Dalman K."/>
            <person name="Deflorio G."/>
            <person name="van Diepen L.T."/>
            <person name="Dunand C."/>
            <person name="Duplessis S."/>
            <person name="Durling M."/>
            <person name="Gonthier P."/>
            <person name="Grimwood J."/>
            <person name="Fossdal C.G."/>
            <person name="Hansson D."/>
            <person name="Henrissat B."/>
            <person name="Hietala A."/>
            <person name="Himmelstrand K."/>
            <person name="Hoffmeister D."/>
            <person name="Hogberg N."/>
            <person name="James T.Y."/>
            <person name="Karlsson M."/>
            <person name="Kohler A."/>
            <person name="Kues U."/>
            <person name="Lee Y.H."/>
            <person name="Lin Y.C."/>
            <person name="Lind M."/>
            <person name="Lindquist E."/>
            <person name="Lombard V."/>
            <person name="Lucas S."/>
            <person name="Lunden K."/>
            <person name="Morin E."/>
            <person name="Murat C."/>
            <person name="Park J."/>
            <person name="Raffaello T."/>
            <person name="Rouze P."/>
            <person name="Salamov A."/>
            <person name="Schmutz J."/>
            <person name="Solheim H."/>
            <person name="Stahlberg J."/>
            <person name="Velez H."/>
            <person name="de Vries R.P."/>
            <person name="Wiebenga A."/>
            <person name="Woodward S."/>
            <person name="Yakovlev I."/>
            <person name="Garbelotto M."/>
            <person name="Martin F."/>
            <person name="Grigoriev I.V."/>
            <person name="Stenlid J."/>
        </authorList>
    </citation>
    <scope>NUCLEOTIDE SEQUENCE [LARGE SCALE GENOMIC DNA]</scope>
    <source>
        <strain evidence="1 2">TC 32-1</strain>
    </source>
</reference>
<sequence>MAPFEGLERWVKKLQLALDMAEVAEFLGLHDLNIYHRNGQPHIKLITPDGKVLIGPEGLSKNSNLFSTPSELAYTFYYRSSYGFRLRRALDVIPILQSSPQNPFTSRYALEVLDLWSRYFEPNALSWESHWAWLCPEGLKCGDIGYFFLDDRDPHRQEVIFQALGTTNRSEWRFDPEVQEERRRSFQRERYESLASSSTSQDMCIFLSNIPSISSRYGVEMDKLILSATSLLSLKPIAILQPLQLIHPMVNYLPSVEDYEFRLKKEGQPTPWGYWSFDPRPLMTPENSSYSPENIQNHPGIIAQASLEGVHVQDSIELVSLRFLQLTPDEVELVKLLHHHMQTEEHGVDETLPQYLTLPRNAGPDWGPRARITEIEEA</sequence>
<keyword evidence="2" id="KW-1185">Reference proteome</keyword>
<evidence type="ECO:0000313" key="2">
    <source>
        <dbReference type="Proteomes" id="UP000030671"/>
    </source>
</evidence>
<dbReference type="AlphaFoldDB" id="W4JST5"/>
<dbReference type="KEGG" id="hir:HETIRDRAFT_429941"/>
<organism evidence="1 2">
    <name type="scientific">Heterobasidion irregulare (strain TC 32-1)</name>
    <dbReference type="NCBI Taxonomy" id="747525"/>
    <lineage>
        <taxon>Eukaryota</taxon>
        <taxon>Fungi</taxon>
        <taxon>Dikarya</taxon>
        <taxon>Basidiomycota</taxon>
        <taxon>Agaricomycotina</taxon>
        <taxon>Agaricomycetes</taxon>
        <taxon>Russulales</taxon>
        <taxon>Bondarzewiaceae</taxon>
        <taxon>Heterobasidion</taxon>
        <taxon>Heterobasidion annosum species complex</taxon>
    </lineage>
</organism>
<dbReference type="RefSeq" id="XP_009551412.1">
    <property type="nucleotide sequence ID" value="XM_009553117.1"/>
</dbReference>
<dbReference type="HOGENOM" id="CLU_731699_0_0_1"/>
<dbReference type="InParanoid" id="W4JST5"/>
<proteinExistence type="predicted"/>
<protein>
    <submittedName>
        <fullName evidence="1">Uncharacterized protein</fullName>
    </submittedName>
</protein>
<dbReference type="GeneID" id="20674396"/>
<gene>
    <name evidence="1" type="ORF">HETIRDRAFT_429941</name>
</gene>
<dbReference type="EMBL" id="KI925464">
    <property type="protein sequence ID" value="ETW76519.1"/>
    <property type="molecule type" value="Genomic_DNA"/>
</dbReference>
<evidence type="ECO:0000313" key="1">
    <source>
        <dbReference type="EMBL" id="ETW76519.1"/>
    </source>
</evidence>
<accession>W4JST5</accession>
<dbReference type="Proteomes" id="UP000030671">
    <property type="component" value="Unassembled WGS sequence"/>
</dbReference>